<dbReference type="GO" id="GO:0016579">
    <property type="term" value="P:protein deubiquitination"/>
    <property type="evidence" value="ECO:0007669"/>
    <property type="project" value="InterPro"/>
</dbReference>
<keyword evidence="5" id="KW-0833">Ubl conjugation pathway</keyword>
<dbReference type="SUPFAM" id="SSF143791">
    <property type="entry name" value="DUSP-like"/>
    <property type="match status" value="1"/>
</dbReference>
<comment type="catalytic activity">
    <reaction evidence="1">
        <text>Thiol-dependent hydrolysis of ester, thioester, amide, peptide and isopeptide bonds formed by the C-terminal Gly of ubiquitin (a 76-residue protein attached to proteins as an intracellular targeting signal).</text>
        <dbReference type="EC" id="3.4.19.12"/>
    </reaction>
</comment>
<dbReference type="Gene3D" id="3.40.50.880">
    <property type="match status" value="1"/>
</dbReference>
<evidence type="ECO:0000256" key="7">
    <source>
        <dbReference type="ARBA" id="ARBA00022807"/>
    </source>
</evidence>
<dbReference type="SMART" id="SM00695">
    <property type="entry name" value="DUSP"/>
    <property type="match status" value="1"/>
</dbReference>
<keyword evidence="7" id="KW-0788">Thiol protease</keyword>
<dbReference type="PROSITE" id="PS50235">
    <property type="entry name" value="USP_3"/>
    <property type="match status" value="1"/>
</dbReference>
<dbReference type="InterPro" id="IPR017926">
    <property type="entry name" value="GATASE"/>
</dbReference>
<reference evidence="11 12" key="1">
    <citation type="submission" date="2024-01" db="EMBL/GenBank/DDBJ databases">
        <title>A draft genome for a cacao thread blight-causing isolate of Paramarasmius palmivorus.</title>
        <authorList>
            <person name="Baruah I.K."/>
            <person name="Bukari Y."/>
            <person name="Amoako-Attah I."/>
            <person name="Meinhardt L.W."/>
            <person name="Bailey B.A."/>
            <person name="Cohen S.P."/>
        </authorList>
    </citation>
    <scope>NUCLEOTIDE SEQUENCE [LARGE SCALE GENOMIC DNA]</scope>
    <source>
        <strain evidence="11 12">GH-12</strain>
    </source>
</reference>
<accession>A0AAW0DXB6</accession>
<evidence type="ECO:0000256" key="5">
    <source>
        <dbReference type="ARBA" id="ARBA00022786"/>
    </source>
</evidence>
<dbReference type="PROSITE" id="PS51283">
    <property type="entry name" value="DUSP"/>
    <property type="match status" value="1"/>
</dbReference>
<dbReference type="Proteomes" id="UP001383192">
    <property type="component" value="Unassembled WGS sequence"/>
</dbReference>
<sequence>MNSDASTSKRHTSGSPRSAPLDSNDEIDAYMADQPNDPEPLPSSSSSPDKVELIRNLMGKPMELGQTWYLVDHSWYRRWQKACTGEVDKDGAVSEQDLGPPSVSPLLDQYGNLKPGLADGVDVEYVPEEAWNHFVQYGRPTVAVSRKTIARGEQKQVSLELHPPRFRVLRLSDESADSLKVETPSHPYITLSTHDNLRSFSQKVAKSVSPTTGYMGPYRIWKVDTNADNFDFNYSQYPLSQLDQDEKNIIHGSDQTIEEALLETDDAFAVEFKGEQHWLVNIASQPAPAPLFNSNEGFFNRMGPKPLTPTTKSYDTSITTFSNKSTPTTSISGKVNGILSKSLEPGTLGLGNMGNTCFMNSALQCLAHTKELTDYFLSGVYEDELNPDNPLGMQGAIAQAFGALLDRIWASSGPSTSYSPREFKSQLQRFAPQFSGYQQHDSQELVAFLLDGLHEDLNRVLKKPYVEKPDWEGGGDKELMKLAKDSWDGYKLRNDSVIVDLFQGQYQSTLVCPECEKVSITFDPFMYLTLPLPIQKKWRHTIYYIPWDLSKPHAKVPVEINRDSTFKDLRALLARWMSSPESPIDPDNLLTLEIFSSRFYKNLDDTTLVGDMTDNDTIVCFELPCHAQQSRTYKDKKSPSDPYILPLFLCDAPRQTGSSSFSTYNFSYRSSNVSMFGYPSVVVVTKEQAKSLDGIYEAVVERLQRWTKQARDLWSWEGPGHAGSEHSSLLLSNAGSDGGDAVVEIDLMKDRGGSTITEIKENGEVVEMKTDGAEEEGDIVDEKSMVLVDELEASMETLDPNAPPVRVGVKRDIFTLKIQKDHKEYGTAQSYTTVGKAVSWEKRREAMDDGEEETLLLEGDALFCEWDENMKAYYFGEEKQYELANWDTWEDFIHPELQESLRKNAENKKKGISLQDCLEEFTKEERLGEDDLWYCPRCKKHQQATKRFDLWKVPDILVVHLKRFSNSRMLRDKIDAFVDFPIEGLDLTEMAGERPVAKRLKESGVLEQEFGDEFEVLDKGLDEPLVYDLFAVDEHIGGLGGGHYRAYAQNHLNDKWYHFDDSYVTQAQATEAVNANAYLLFYRRRSTGPLGGKSHDLAEQAKAKPKARSSETHDEQSLPTPPHPTQTYSSYFNDGPSTGSDLWGPSTNPTTLALPSPPPLEQPPSFEDSHNDSLLGGNDIVLDNKSDLKLNFPVLTQAEDPLNSPSSSIFAEADLDSDWSRTREFAPEGSPPPWSDSVQSSGVASPSSSTSEQAMADEDVQKMLKETHEEMEVGSSGTDEQAKNPQHPGDLLLKFEFLTWEYSHSSRSVVKTKMIAATPKVRMMVLETDEPHPDTARERGSFGEILHRHFVKAGANHDPALGIETDQRFVVSEKGGVVPGLEEFSDVHSVLITGSMYDAHGDNPWIIELLELLRELYLRRPNIKLSGVCFGHQLICRLFGAKVERSPSGDWELGHSRIQLTRAGKQIFQTNDDEIYLHQMHQDRVVAPPAPASSGGLLPPDTKVYVWGSSPHTRVQGIFIANRVFTTQAHLAFDESMVHRQIQMRIESGGIQDLEHADRAKETADLEHDGDVVAAAILRFFHDDDRDIEELV</sequence>
<protein>
    <recommendedName>
        <fullName evidence="3">ubiquitinyl hydrolase 1</fullName>
        <ecNumber evidence="3">3.4.19.12</ecNumber>
    </recommendedName>
</protein>
<feature type="region of interest" description="Disordered" evidence="8">
    <location>
        <begin position="1090"/>
        <end position="1178"/>
    </location>
</feature>
<keyword evidence="4" id="KW-0645">Protease</keyword>
<evidence type="ECO:0000259" key="10">
    <source>
        <dbReference type="PROSITE" id="PS51283"/>
    </source>
</evidence>
<dbReference type="InterPro" id="IPR029062">
    <property type="entry name" value="Class_I_gatase-like"/>
</dbReference>
<comment type="caution">
    <text evidence="11">The sequence shown here is derived from an EMBL/GenBank/DDBJ whole genome shotgun (WGS) entry which is preliminary data.</text>
</comment>
<dbReference type="InterPro" id="IPR028889">
    <property type="entry name" value="USP"/>
</dbReference>
<dbReference type="PROSITE" id="PS00972">
    <property type="entry name" value="USP_1"/>
    <property type="match status" value="1"/>
</dbReference>
<dbReference type="InterPro" id="IPR006615">
    <property type="entry name" value="Pept_C19_DUSP"/>
</dbReference>
<feature type="region of interest" description="Disordered" evidence="8">
    <location>
        <begin position="1"/>
        <end position="49"/>
    </location>
</feature>
<dbReference type="SUPFAM" id="SSF54001">
    <property type="entry name" value="Cysteine proteinases"/>
    <property type="match status" value="1"/>
</dbReference>
<gene>
    <name evidence="11" type="ORF">VNI00_002909</name>
</gene>
<dbReference type="Gene3D" id="3.30.2230.10">
    <property type="entry name" value="DUSP-like"/>
    <property type="match status" value="1"/>
</dbReference>
<dbReference type="Pfam" id="PF00443">
    <property type="entry name" value="UCH"/>
    <property type="match status" value="1"/>
</dbReference>
<evidence type="ECO:0000256" key="3">
    <source>
        <dbReference type="ARBA" id="ARBA00012759"/>
    </source>
</evidence>
<dbReference type="InterPro" id="IPR018200">
    <property type="entry name" value="USP_CS"/>
</dbReference>
<dbReference type="GO" id="GO:0006508">
    <property type="term" value="P:proteolysis"/>
    <property type="evidence" value="ECO:0007669"/>
    <property type="project" value="UniProtKB-KW"/>
</dbReference>
<dbReference type="Gene3D" id="3.90.70.10">
    <property type="entry name" value="Cysteine proteinases"/>
    <property type="match status" value="2"/>
</dbReference>
<dbReference type="InterPro" id="IPR035927">
    <property type="entry name" value="DUSP-like_sf"/>
</dbReference>
<feature type="compositionally biased region" description="Low complexity" evidence="8">
    <location>
        <begin position="1145"/>
        <end position="1154"/>
    </location>
</feature>
<dbReference type="EC" id="3.4.19.12" evidence="3"/>
<keyword evidence="6" id="KW-0378">Hydrolase</keyword>
<dbReference type="PANTHER" id="PTHR21646">
    <property type="entry name" value="UBIQUITIN CARBOXYL-TERMINAL HYDROLASE"/>
    <property type="match status" value="1"/>
</dbReference>
<evidence type="ECO:0000256" key="2">
    <source>
        <dbReference type="ARBA" id="ARBA00009085"/>
    </source>
</evidence>
<feature type="domain" description="USP" evidence="9">
    <location>
        <begin position="348"/>
        <end position="1085"/>
    </location>
</feature>
<feature type="compositionally biased region" description="Low complexity" evidence="8">
    <location>
        <begin position="1235"/>
        <end position="1251"/>
    </location>
</feature>
<proteinExistence type="inferred from homology"/>
<dbReference type="PANTHER" id="PTHR21646:SF24">
    <property type="entry name" value="UBIQUITIN CARBOXYL-TERMINAL HYDROLASE"/>
    <property type="match status" value="1"/>
</dbReference>
<dbReference type="Pfam" id="PF06337">
    <property type="entry name" value="DUSP"/>
    <property type="match status" value="1"/>
</dbReference>
<name>A0AAW0DXB6_9AGAR</name>
<dbReference type="CDD" id="cd01741">
    <property type="entry name" value="GATase1_1"/>
    <property type="match status" value="1"/>
</dbReference>
<dbReference type="EMBL" id="JAYKXP010000007">
    <property type="protein sequence ID" value="KAK7056355.1"/>
    <property type="molecule type" value="Genomic_DNA"/>
</dbReference>
<dbReference type="InterPro" id="IPR038765">
    <property type="entry name" value="Papain-like_cys_pep_sf"/>
</dbReference>
<feature type="compositionally biased region" description="Basic and acidic residues" evidence="8">
    <location>
        <begin position="1093"/>
        <end position="1116"/>
    </location>
</feature>
<dbReference type="InterPro" id="IPR044992">
    <property type="entry name" value="ChyE-like"/>
</dbReference>
<dbReference type="InterPro" id="IPR050185">
    <property type="entry name" value="Ub_carboxyl-term_hydrolase"/>
</dbReference>
<dbReference type="PROSITE" id="PS00973">
    <property type="entry name" value="USP_2"/>
    <property type="match status" value="1"/>
</dbReference>
<dbReference type="InterPro" id="IPR001394">
    <property type="entry name" value="Peptidase_C19_UCH"/>
</dbReference>
<evidence type="ECO:0000259" key="9">
    <source>
        <dbReference type="PROSITE" id="PS50235"/>
    </source>
</evidence>
<dbReference type="GO" id="GO:0004843">
    <property type="term" value="F:cysteine-type deubiquitinase activity"/>
    <property type="evidence" value="ECO:0007669"/>
    <property type="project" value="UniProtKB-EC"/>
</dbReference>
<evidence type="ECO:0000256" key="6">
    <source>
        <dbReference type="ARBA" id="ARBA00022801"/>
    </source>
</evidence>
<evidence type="ECO:0000256" key="8">
    <source>
        <dbReference type="SAM" id="MobiDB-lite"/>
    </source>
</evidence>
<evidence type="ECO:0000256" key="1">
    <source>
        <dbReference type="ARBA" id="ARBA00000707"/>
    </source>
</evidence>
<feature type="region of interest" description="Disordered" evidence="8">
    <location>
        <begin position="1221"/>
        <end position="1256"/>
    </location>
</feature>
<keyword evidence="12" id="KW-1185">Reference proteome</keyword>
<feature type="domain" description="DUSP" evidence="10">
    <location>
        <begin position="45"/>
        <end position="149"/>
    </location>
</feature>
<evidence type="ECO:0000256" key="4">
    <source>
        <dbReference type="ARBA" id="ARBA00022670"/>
    </source>
</evidence>
<feature type="compositionally biased region" description="Polar residues" evidence="8">
    <location>
        <begin position="1125"/>
        <end position="1140"/>
    </location>
</feature>
<dbReference type="SUPFAM" id="SSF52317">
    <property type="entry name" value="Class I glutamine amidotransferase-like"/>
    <property type="match status" value="1"/>
</dbReference>
<comment type="similarity">
    <text evidence="2">Belongs to the peptidase C19 family.</text>
</comment>
<dbReference type="Pfam" id="PF00117">
    <property type="entry name" value="GATase"/>
    <property type="match status" value="1"/>
</dbReference>
<evidence type="ECO:0000313" key="12">
    <source>
        <dbReference type="Proteomes" id="UP001383192"/>
    </source>
</evidence>
<organism evidence="11 12">
    <name type="scientific">Paramarasmius palmivorus</name>
    <dbReference type="NCBI Taxonomy" id="297713"/>
    <lineage>
        <taxon>Eukaryota</taxon>
        <taxon>Fungi</taxon>
        <taxon>Dikarya</taxon>
        <taxon>Basidiomycota</taxon>
        <taxon>Agaricomycotina</taxon>
        <taxon>Agaricomycetes</taxon>
        <taxon>Agaricomycetidae</taxon>
        <taxon>Agaricales</taxon>
        <taxon>Marasmiineae</taxon>
        <taxon>Marasmiaceae</taxon>
        <taxon>Paramarasmius</taxon>
    </lineage>
</organism>
<dbReference type="CDD" id="cd02674">
    <property type="entry name" value="Peptidase_C19R"/>
    <property type="match status" value="1"/>
</dbReference>
<evidence type="ECO:0000313" key="11">
    <source>
        <dbReference type="EMBL" id="KAK7056355.1"/>
    </source>
</evidence>